<name>A0A947DHE7_9CYAN</name>
<dbReference type="Proteomes" id="UP000717364">
    <property type="component" value="Unassembled WGS sequence"/>
</dbReference>
<dbReference type="CDD" id="cd00093">
    <property type="entry name" value="HTH_XRE"/>
    <property type="match status" value="1"/>
</dbReference>
<feature type="domain" description="HTH cro/C1-type" evidence="1">
    <location>
        <begin position="28"/>
        <end position="60"/>
    </location>
</feature>
<protein>
    <submittedName>
        <fullName evidence="2">Helix-turn-helix domain-containing protein</fullName>
    </submittedName>
</protein>
<dbReference type="InterPro" id="IPR010982">
    <property type="entry name" value="Lambda_DNA-bd_dom_sf"/>
</dbReference>
<dbReference type="InterPro" id="IPR050400">
    <property type="entry name" value="Bact_Cytoskel_RodZ"/>
</dbReference>
<accession>A0A947DHE7</accession>
<dbReference type="Gene3D" id="1.10.260.40">
    <property type="entry name" value="lambda repressor-like DNA-binding domains"/>
    <property type="match status" value="1"/>
</dbReference>
<dbReference type="GO" id="GO:0003677">
    <property type="term" value="F:DNA binding"/>
    <property type="evidence" value="ECO:0007669"/>
    <property type="project" value="InterPro"/>
</dbReference>
<dbReference type="SUPFAM" id="SSF47413">
    <property type="entry name" value="lambda repressor-like DNA-binding domains"/>
    <property type="match status" value="1"/>
</dbReference>
<comment type="caution">
    <text evidence="2">The sequence shown here is derived from an EMBL/GenBank/DDBJ whole genome shotgun (WGS) entry which is preliminary data.</text>
</comment>
<dbReference type="AlphaFoldDB" id="A0A947DHE7"/>
<dbReference type="InterPro" id="IPR001387">
    <property type="entry name" value="Cro/C1-type_HTH"/>
</dbReference>
<sequence length="128" mass="14384">MSVFPNTIGASHTSEEYCEQLVTVGHYLKTIRTRQGLSLQQVAQQTHIQPNQLRAIEAGNWMKLPEAIYVKGFLKKYAQSLGLDGKAIADKVWVKPAAFNPQWLNKSDFCAREPVAGPSLRTWWAIKA</sequence>
<dbReference type="SMART" id="SM00530">
    <property type="entry name" value="HTH_XRE"/>
    <property type="match status" value="1"/>
</dbReference>
<dbReference type="PANTHER" id="PTHR34475:SF1">
    <property type="entry name" value="CYTOSKELETON PROTEIN RODZ"/>
    <property type="match status" value="1"/>
</dbReference>
<dbReference type="EMBL" id="JADOES010000031">
    <property type="protein sequence ID" value="MBT9316714.1"/>
    <property type="molecule type" value="Genomic_DNA"/>
</dbReference>
<reference evidence="2" key="2">
    <citation type="journal article" date="2021" name="Mar. Drugs">
        <title>Genome Reduction and Secondary Metabolism of the Marine Sponge-Associated Cyanobacterium Leptothoe.</title>
        <authorList>
            <person name="Konstantinou D."/>
            <person name="Popin R.V."/>
            <person name="Fewer D.P."/>
            <person name="Sivonen K."/>
            <person name="Gkelis S."/>
        </authorList>
    </citation>
    <scope>NUCLEOTIDE SEQUENCE</scope>
    <source>
        <strain evidence="2">TAU-MAC 1115</strain>
    </source>
</reference>
<proteinExistence type="predicted"/>
<organism evidence="2 3">
    <name type="scientific">Leptothoe spongobia TAU-MAC 1115</name>
    <dbReference type="NCBI Taxonomy" id="1967444"/>
    <lineage>
        <taxon>Bacteria</taxon>
        <taxon>Bacillati</taxon>
        <taxon>Cyanobacteriota</taxon>
        <taxon>Cyanophyceae</taxon>
        <taxon>Nodosilineales</taxon>
        <taxon>Cymatolegaceae</taxon>
        <taxon>Leptothoe</taxon>
        <taxon>Leptothoe spongobia</taxon>
    </lineage>
</organism>
<evidence type="ECO:0000259" key="1">
    <source>
        <dbReference type="PROSITE" id="PS50943"/>
    </source>
</evidence>
<dbReference type="Pfam" id="PF13413">
    <property type="entry name" value="HTH_25"/>
    <property type="match status" value="1"/>
</dbReference>
<gene>
    <name evidence="2" type="ORF">IXB50_14895</name>
</gene>
<dbReference type="PROSITE" id="PS50943">
    <property type="entry name" value="HTH_CROC1"/>
    <property type="match status" value="1"/>
</dbReference>
<dbReference type="RefSeq" id="WP_215609780.1">
    <property type="nucleotide sequence ID" value="NZ_JADOES010000031.1"/>
</dbReference>
<evidence type="ECO:0000313" key="3">
    <source>
        <dbReference type="Proteomes" id="UP000717364"/>
    </source>
</evidence>
<keyword evidence="3" id="KW-1185">Reference proteome</keyword>
<reference evidence="2" key="1">
    <citation type="submission" date="2020-11" db="EMBL/GenBank/DDBJ databases">
        <authorList>
            <person name="Konstantinou D."/>
            <person name="Gkelis S."/>
            <person name="Popin R."/>
            <person name="Fewer D."/>
            <person name="Sivonen K."/>
        </authorList>
    </citation>
    <scope>NUCLEOTIDE SEQUENCE</scope>
    <source>
        <strain evidence="2">TAU-MAC 1115</strain>
    </source>
</reference>
<dbReference type="PANTHER" id="PTHR34475">
    <property type="match status" value="1"/>
</dbReference>
<evidence type="ECO:0000313" key="2">
    <source>
        <dbReference type="EMBL" id="MBT9316714.1"/>
    </source>
</evidence>